<dbReference type="PANTHER" id="PTHR10520">
    <property type="entry name" value="TRIFUNCTIONAL PURINE BIOSYNTHETIC PROTEIN ADENOSINE-3-RELATED"/>
    <property type="match status" value="1"/>
</dbReference>
<dbReference type="PANTHER" id="PTHR10520:SF12">
    <property type="entry name" value="TRIFUNCTIONAL PURINE BIOSYNTHETIC PROTEIN ADENOSINE-3"/>
    <property type="match status" value="1"/>
</dbReference>
<dbReference type="GO" id="GO:0005524">
    <property type="term" value="F:ATP binding"/>
    <property type="evidence" value="ECO:0007669"/>
    <property type="project" value="UniProtKB-KW"/>
</dbReference>
<dbReference type="GO" id="GO:0005829">
    <property type="term" value="C:cytosol"/>
    <property type="evidence" value="ECO:0007669"/>
    <property type="project" value="TreeGrafter"/>
</dbReference>
<keyword evidence="6 15" id="KW-0963">Cytoplasm</keyword>
<evidence type="ECO:0000256" key="5">
    <source>
        <dbReference type="ARBA" id="ARBA00020367"/>
    </source>
</evidence>
<keyword evidence="8 15" id="KW-0547">Nucleotide-binding</keyword>
<dbReference type="CDD" id="cd02196">
    <property type="entry name" value="PurM"/>
    <property type="match status" value="1"/>
</dbReference>
<organism evidence="18 19">
    <name type="scientific">Thermosulfidibacter takaii (strain DSM 17441 / JCM 13301 / NBRC 103674 / ABI70S6)</name>
    <dbReference type="NCBI Taxonomy" id="1298851"/>
    <lineage>
        <taxon>Bacteria</taxon>
        <taxon>Pseudomonadati</taxon>
        <taxon>Thermosulfidibacterota</taxon>
        <taxon>Thermosulfidibacteria</taxon>
        <taxon>Thermosulfidibacterales</taxon>
        <taxon>Thermosulfidibacteraceae</taxon>
    </lineage>
</organism>
<reference evidence="19" key="1">
    <citation type="journal article" date="2018" name="Science">
        <title>A primordial and reversible TCA cycle in a facultatively chemolithoautotrophic thermophile.</title>
        <authorList>
            <person name="Nunoura T."/>
            <person name="Chikaraishi Y."/>
            <person name="Izaki R."/>
            <person name="Suwa T."/>
            <person name="Sato T."/>
            <person name="Harada T."/>
            <person name="Mori K."/>
            <person name="Kato Y."/>
            <person name="Miyazaki M."/>
            <person name="Shimamura S."/>
            <person name="Yanagawa K."/>
            <person name="Shuto A."/>
            <person name="Ohkouchi N."/>
            <person name="Fujita N."/>
            <person name="Takaki Y."/>
            <person name="Atomi H."/>
            <person name="Takai K."/>
        </authorList>
    </citation>
    <scope>NUCLEOTIDE SEQUENCE [LARGE SCALE GENOMIC DNA]</scope>
    <source>
        <strain evidence="19">DSM 17441 / JCM 13301 / NBRC 103674 / ABI70S6</strain>
    </source>
</reference>
<dbReference type="GO" id="GO:0004641">
    <property type="term" value="F:phosphoribosylformylglycinamidine cyclo-ligase activity"/>
    <property type="evidence" value="ECO:0007669"/>
    <property type="project" value="UniProtKB-UniRule"/>
</dbReference>
<dbReference type="SUPFAM" id="SSF55326">
    <property type="entry name" value="PurM N-terminal domain-like"/>
    <property type="match status" value="1"/>
</dbReference>
<dbReference type="GO" id="GO:0006189">
    <property type="term" value="P:'de novo' IMP biosynthetic process"/>
    <property type="evidence" value="ECO:0007669"/>
    <property type="project" value="UniProtKB-UniRule"/>
</dbReference>
<name>A0A0S3QRA8_THET7</name>
<feature type="domain" description="PurM-like N-terminal" evidence="16">
    <location>
        <begin position="40"/>
        <end position="156"/>
    </location>
</feature>
<evidence type="ECO:0000256" key="13">
    <source>
        <dbReference type="ARBA" id="ARBA00033093"/>
    </source>
</evidence>
<dbReference type="Gene3D" id="3.90.650.10">
    <property type="entry name" value="PurM-like C-terminal domain"/>
    <property type="match status" value="1"/>
</dbReference>
<dbReference type="AlphaFoldDB" id="A0A0S3QRA8"/>
<feature type="domain" description="PurM-like C-terminal" evidence="17">
    <location>
        <begin position="169"/>
        <end position="334"/>
    </location>
</feature>
<gene>
    <name evidence="15 18" type="primary">purM</name>
    <name evidence="18" type="ORF">TST_0041</name>
</gene>
<dbReference type="InterPro" id="IPR004733">
    <property type="entry name" value="PurM_cligase"/>
</dbReference>
<evidence type="ECO:0000256" key="14">
    <source>
        <dbReference type="ARBA" id="ARBA00049057"/>
    </source>
</evidence>
<comment type="catalytic activity">
    <reaction evidence="14 15">
        <text>2-formamido-N(1)-(5-O-phospho-beta-D-ribosyl)acetamidine + ATP = 5-amino-1-(5-phospho-beta-D-ribosyl)imidazole + ADP + phosphate + H(+)</text>
        <dbReference type="Rhea" id="RHEA:23032"/>
        <dbReference type="ChEBI" id="CHEBI:15378"/>
        <dbReference type="ChEBI" id="CHEBI:30616"/>
        <dbReference type="ChEBI" id="CHEBI:43474"/>
        <dbReference type="ChEBI" id="CHEBI:137981"/>
        <dbReference type="ChEBI" id="CHEBI:147287"/>
        <dbReference type="ChEBI" id="CHEBI:456216"/>
        <dbReference type="EC" id="6.3.3.1"/>
    </reaction>
</comment>
<keyword evidence="7 15" id="KW-0436">Ligase</keyword>
<dbReference type="HAMAP" id="MF_00741">
    <property type="entry name" value="AIRS"/>
    <property type="match status" value="1"/>
</dbReference>
<evidence type="ECO:0000259" key="16">
    <source>
        <dbReference type="Pfam" id="PF00586"/>
    </source>
</evidence>
<dbReference type="FunFam" id="3.90.650.10:FF:000011">
    <property type="entry name" value="Phosphoribosylformylglycinamidine cyclo-ligase"/>
    <property type="match status" value="1"/>
</dbReference>
<comment type="subcellular location">
    <subcellularLocation>
        <location evidence="1 15">Cytoplasm</location>
    </subcellularLocation>
</comment>
<dbReference type="STRING" id="1298851.TST_0041"/>
<keyword evidence="9 15" id="KW-0658">Purine biosynthesis</keyword>
<evidence type="ECO:0000313" key="19">
    <source>
        <dbReference type="Proteomes" id="UP000063234"/>
    </source>
</evidence>
<dbReference type="Pfam" id="PF00586">
    <property type="entry name" value="AIRS"/>
    <property type="match status" value="1"/>
</dbReference>
<evidence type="ECO:0000256" key="4">
    <source>
        <dbReference type="ARBA" id="ARBA00013047"/>
    </source>
</evidence>
<dbReference type="KEGG" id="ttk:TST_0041"/>
<dbReference type="UniPathway" id="UPA00074">
    <property type="reaction ID" value="UER00129"/>
</dbReference>
<evidence type="ECO:0000256" key="9">
    <source>
        <dbReference type="ARBA" id="ARBA00022755"/>
    </source>
</evidence>
<evidence type="ECO:0000313" key="18">
    <source>
        <dbReference type="EMBL" id="BAT70851.1"/>
    </source>
</evidence>
<sequence length="342" mass="37610">MRYKDAGVDIDKADSLVEVVKQLASKTFSNNILQGVGGYAGVFQIQGYKNPVFGASTDGVGTKLKIAFMMNKHDTVGIDLVAMSANDLITTGLEPMIFLDYYACGKLEEKTYIEVMKGIVKGCEEAECALIGGETAEMPDFYPPGEYDLAGFCVGVCEEEDLITPNLKEQDIVIGVASSGLHSNGYSLSRKVIFEKTKMNPDTYIEELGKTIGDELLTPTRIYVKTVKALKKSGIKPKGIAHITGGGLLEKPKRLLKEDLSLCLYTDSWTPQPIFNLLQKWGDIPKEEMFRTFNMGLGLLVVVDKDEADRALETLKKAGEKAYFVGEVIKGKGEVKLWEGRF</sequence>
<dbReference type="InterPro" id="IPR036676">
    <property type="entry name" value="PurM-like_C_sf"/>
</dbReference>
<dbReference type="Pfam" id="PF02769">
    <property type="entry name" value="AIRS_C"/>
    <property type="match status" value="1"/>
</dbReference>
<evidence type="ECO:0000256" key="10">
    <source>
        <dbReference type="ARBA" id="ARBA00022840"/>
    </source>
</evidence>
<evidence type="ECO:0000256" key="12">
    <source>
        <dbReference type="ARBA" id="ARBA00032931"/>
    </source>
</evidence>
<dbReference type="InterPro" id="IPR016188">
    <property type="entry name" value="PurM-like_N"/>
</dbReference>
<dbReference type="PATRIC" id="fig|1298851.3.peg.43"/>
<accession>A0A0S3QRA8</accession>
<dbReference type="RefSeq" id="WP_068548537.1">
    <property type="nucleotide sequence ID" value="NZ_AP013035.1"/>
</dbReference>
<dbReference type="InterPro" id="IPR010918">
    <property type="entry name" value="PurM-like_C_dom"/>
</dbReference>
<evidence type="ECO:0000256" key="8">
    <source>
        <dbReference type="ARBA" id="ARBA00022741"/>
    </source>
</evidence>
<dbReference type="OrthoDB" id="9802507at2"/>
<comment type="pathway">
    <text evidence="2 15">Purine metabolism; IMP biosynthesis via de novo pathway; 5-amino-1-(5-phospho-D-ribosyl)imidazole from N(2)-formyl-N(1)-(5-phospho-D-ribosyl)glycinamide: step 2/2.</text>
</comment>
<dbReference type="Proteomes" id="UP000063234">
    <property type="component" value="Chromosome"/>
</dbReference>
<evidence type="ECO:0000256" key="6">
    <source>
        <dbReference type="ARBA" id="ARBA00022490"/>
    </source>
</evidence>
<evidence type="ECO:0000256" key="15">
    <source>
        <dbReference type="HAMAP-Rule" id="MF_00741"/>
    </source>
</evidence>
<evidence type="ECO:0000256" key="1">
    <source>
        <dbReference type="ARBA" id="ARBA00004496"/>
    </source>
</evidence>
<keyword evidence="19" id="KW-1185">Reference proteome</keyword>
<dbReference type="NCBIfam" id="TIGR00878">
    <property type="entry name" value="purM"/>
    <property type="match status" value="1"/>
</dbReference>
<dbReference type="EC" id="6.3.3.1" evidence="4 15"/>
<dbReference type="FunFam" id="3.30.1330.10:FF:000001">
    <property type="entry name" value="Phosphoribosylformylglycinamidine cyclo-ligase"/>
    <property type="match status" value="1"/>
</dbReference>
<dbReference type="InterPro" id="IPR036921">
    <property type="entry name" value="PurM-like_N_sf"/>
</dbReference>
<evidence type="ECO:0000256" key="2">
    <source>
        <dbReference type="ARBA" id="ARBA00004686"/>
    </source>
</evidence>
<dbReference type="SUPFAM" id="SSF56042">
    <property type="entry name" value="PurM C-terminal domain-like"/>
    <property type="match status" value="1"/>
</dbReference>
<dbReference type="GO" id="GO:0004637">
    <property type="term" value="F:phosphoribosylamine-glycine ligase activity"/>
    <property type="evidence" value="ECO:0007669"/>
    <property type="project" value="TreeGrafter"/>
</dbReference>
<evidence type="ECO:0000256" key="11">
    <source>
        <dbReference type="ARBA" id="ARBA00031908"/>
    </source>
</evidence>
<proteinExistence type="inferred from homology"/>
<keyword evidence="10 15" id="KW-0067">ATP-binding</keyword>
<dbReference type="Gene3D" id="3.30.1330.10">
    <property type="entry name" value="PurM-like, N-terminal domain"/>
    <property type="match status" value="1"/>
</dbReference>
<comment type="similarity">
    <text evidence="3 15">Belongs to the AIR synthase family.</text>
</comment>
<evidence type="ECO:0000259" key="17">
    <source>
        <dbReference type="Pfam" id="PF02769"/>
    </source>
</evidence>
<evidence type="ECO:0000256" key="7">
    <source>
        <dbReference type="ARBA" id="ARBA00022598"/>
    </source>
</evidence>
<evidence type="ECO:0000256" key="3">
    <source>
        <dbReference type="ARBA" id="ARBA00010280"/>
    </source>
</evidence>
<dbReference type="GO" id="GO:0046084">
    <property type="term" value="P:adenine biosynthetic process"/>
    <property type="evidence" value="ECO:0007669"/>
    <property type="project" value="TreeGrafter"/>
</dbReference>
<dbReference type="EMBL" id="AP013035">
    <property type="protein sequence ID" value="BAT70851.1"/>
    <property type="molecule type" value="Genomic_DNA"/>
</dbReference>
<protein>
    <recommendedName>
        <fullName evidence="5 15">Phosphoribosylformylglycinamidine cyclo-ligase</fullName>
        <ecNumber evidence="4 15">6.3.3.1</ecNumber>
    </recommendedName>
    <alternativeName>
        <fullName evidence="12 15">AIR synthase</fullName>
    </alternativeName>
    <alternativeName>
        <fullName evidence="13 15">AIRS</fullName>
    </alternativeName>
    <alternativeName>
        <fullName evidence="11 15">Phosphoribosyl-aminoimidazole synthetase</fullName>
    </alternativeName>
</protein>